<dbReference type="GO" id="GO:0030288">
    <property type="term" value="C:outer membrane-bounded periplasmic space"/>
    <property type="evidence" value="ECO:0007669"/>
    <property type="project" value="UniProtKB-ARBA"/>
</dbReference>
<accession>A0A0E9N3G8</accession>
<comment type="subcellular location">
    <subcellularLocation>
        <location evidence="1">Cell envelope</location>
    </subcellularLocation>
</comment>
<dbReference type="Gene3D" id="3.90.76.10">
    <property type="entry name" value="Dipeptide-binding Protein, Domain 1"/>
    <property type="match status" value="1"/>
</dbReference>
<gene>
    <name evidence="6" type="ORF">FPE01S_03_03860</name>
</gene>
<dbReference type="Pfam" id="PF00496">
    <property type="entry name" value="SBP_bac_5"/>
    <property type="match status" value="1"/>
</dbReference>
<feature type="domain" description="Solute-binding protein family 5" evidence="5">
    <location>
        <begin position="19"/>
        <end position="407"/>
    </location>
</feature>
<organism evidence="6 7">
    <name type="scientific">Flavihumibacter petaseus NBRC 106054</name>
    <dbReference type="NCBI Taxonomy" id="1220578"/>
    <lineage>
        <taxon>Bacteria</taxon>
        <taxon>Pseudomonadati</taxon>
        <taxon>Bacteroidota</taxon>
        <taxon>Chitinophagia</taxon>
        <taxon>Chitinophagales</taxon>
        <taxon>Chitinophagaceae</taxon>
        <taxon>Flavihumibacter</taxon>
    </lineage>
</organism>
<evidence type="ECO:0000256" key="3">
    <source>
        <dbReference type="ARBA" id="ARBA00022448"/>
    </source>
</evidence>
<dbReference type="Proteomes" id="UP000033121">
    <property type="component" value="Unassembled WGS sequence"/>
</dbReference>
<name>A0A0E9N3G8_9BACT</name>
<dbReference type="InterPro" id="IPR030678">
    <property type="entry name" value="Peptide/Ni-bd"/>
</dbReference>
<dbReference type="GO" id="GO:0043190">
    <property type="term" value="C:ATP-binding cassette (ABC) transporter complex"/>
    <property type="evidence" value="ECO:0007669"/>
    <property type="project" value="InterPro"/>
</dbReference>
<evidence type="ECO:0000259" key="5">
    <source>
        <dbReference type="Pfam" id="PF00496"/>
    </source>
</evidence>
<dbReference type="PIRSF" id="PIRSF002741">
    <property type="entry name" value="MppA"/>
    <property type="match status" value="1"/>
</dbReference>
<dbReference type="InterPro" id="IPR000914">
    <property type="entry name" value="SBP_5_dom"/>
</dbReference>
<comment type="caution">
    <text evidence="6">The sequence shown here is derived from an EMBL/GenBank/DDBJ whole genome shotgun (WGS) entry which is preliminary data.</text>
</comment>
<dbReference type="PANTHER" id="PTHR30290:SF10">
    <property type="entry name" value="PERIPLASMIC OLIGOPEPTIDE-BINDING PROTEIN-RELATED"/>
    <property type="match status" value="1"/>
</dbReference>
<dbReference type="CDD" id="cd00995">
    <property type="entry name" value="PBP2_NikA_DppA_OppA_like"/>
    <property type="match status" value="1"/>
</dbReference>
<sequence>MWIIHQLYSTLVEVGDDMEIRPSVADRWEISADGRIYRFHLKDSVWFHDSPCFPGGRGRRLKAADVVYSLRRLVDPATASSGAWIFNGKLDPRQGFRAVDDSTFELELYKAFPPILGMLSMQYCSIIPEEAVQFYGAGFRSHPVGSGPFFFLAYEEGQTLLLKRHRQYFEKDSSGQHLPYLPGIKITFNESKATEFLLFRQGQLHFVNDIDPSFKDEVLNKKGDLREAWKEQVTLKKHPYLNTEYLGILMDPGNALVRRSPLRWKQVRQAINYGFDRKKMMLYLRNSIGRPAENGFVPPGLPSFDSAAVPGYTFRPDTARKLVASIKRESGEQAAVTLLTIPIYSDLASYIARELQEIGLQVKVEVVQKSFLLEQTAQSQAMFFRGSWIADYPDAENYLSVFYSKNPAPPNYTRYSNPSFDKLYEAALLETNDSIRYGLYRSMDRLLVADAPVVPLWYDEVCWLVRKNVTGFTPNSQNLLELRHARLDQP</sequence>
<dbReference type="Gene3D" id="3.40.190.10">
    <property type="entry name" value="Periplasmic binding protein-like II"/>
    <property type="match status" value="1"/>
</dbReference>
<protein>
    <submittedName>
        <fullName evidence="6">Putative ABC transporter substrate-binding protein</fullName>
    </submittedName>
</protein>
<evidence type="ECO:0000256" key="1">
    <source>
        <dbReference type="ARBA" id="ARBA00004196"/>
    </source>
</evidence>
<dbReference type="PANTHER" id="PTHR30290">
    <property type="entry name" value="PERIPLASMIC BINDING COMPONENT OF ABC TRANSPORTER"/>
    <property type="match status" value="1"/>
</dbReference>
<evidence type="ECO:0000256" key="4">
    <source>
        <dbReference type="ARBA" id="ARBA00022729"/>
    </source>
</evidence>
<dbReference type="GO" id="GO:1904680">
    <property type="term" value="F:peptide transmembrane transporter activity"/>
    <property type="evidence" value="ECO:0007669"/>
    <property type="project" value="TreeGrafter"/>
</dbReference>
<evidence type="ECO:0000313" key="7">
    <source>
        <dbReference type="Proteomes" id="UP000033121"/>
    </source>
</evidence>
<keyword evidence="4" id="KW-0732">Signal</keyword>
<proteinExistence type="inferred from homology"/>
<dbReference type="Gene3D" id="3.10.105.10">
    <property type="entry name" value="Dipeptide-binding Protein, Domain 3"/>
    <property type="match status" value="1"/>
</dbReference>
<dbReference type="STRING" id="1220578.FPE01S_03_03860"/>
<dbReference type="EMBL" id="BBWV01000003">
    <property type="protein sequence ID" value="GAO44348.1"/>
    <property type="molecule type" value="Genomic_DNA"/>
</dbReference>
<keyword evidence="3" id="KW-0813">Transport</keyword>
<evidence type="ECO:0000256" key="2">
    <source>
        <dbReference type="ARBA" id="ARBA00005695"/>
    </source>
</evidence>
<dbReference type="AlphaFoldDB" id="A0A0E9N3G8"/>
<evidence type="ECO:0000313" key="6">
    <source>
        <dbReference type="EMBL" id="GAO44348.1"/>
    </source>
</evidence>
<dbReference type="GO" id="GO:0015833">
    <property type="term" value="P:peptide transport"/>
    <property type="evidence" value="ECO:0007669"/>
    <property type="project" value="TreeGrafter"/>
</dbReference>
<reference evidence="6 7" key="1">
    <citation type="submission" date="2015-04" db="EMBL/GenBank/DDBJ databases">
        <title>Whole genome shotgun sequence of Flavihumibacter petaseus NBRC 106054.</title>
        <authorList>
            <person name="Miyazawa S."/>
            <person name="Hosoyama A."/>
            <person name="Hashimoto M."/>
            <person name="Noguchi M."/>
            <person name="Tsuchikane K."/>
            <person name="Ohji S."/>
            <person name="Yamazoe A."/>
            <person name="Ichikawa N."/>
            <person name="Kimura A."/>
            <person name="Fujita N."/>
        </authorList>
    </citation>
    <scope>NUCLEOTIDE SEQUENCE [LARGE SCALE GENOMIC DNA]</scope>
    <source>
        <strain evidence="6 7">NBRC 106054</strain>
    </source>
</reference>
<comment type="similarity">
    <text evidence="2">Belongs to the bacterial solute-binding protein 5 family.</text>
</comment>
<keyword evidence="7" id="KW-1185">Reference proteome</keyword>
<dbReference type="InterPro" id="IPR039424">
    <property type="entry name" value="SBP_5"/>
</dbReference>
<dbReference type="SUPFAM" id="SSF53850">
    <property type="entry name" value="Periplasmic binding protein-like II"/>
    <property type="match status" value="1"/>
</dbReference>